<dbReference type="EMBL" id="BMNT01000016">
    <property type="protein sequence ID" value="GGK87567.1"/>
    <property type="molecule type" value="Genomic_DNA"/>
</dbReference>
<reference evidence="3" key="2">
    <citation type="submission" date="2020-09" db="EMBL/GenBank/DDBJ databases">
        <authorList>
            <person name="Sun Q."/>
            <person name="Ohkuma M."/>
        </authorList>
    </citation>
    <scope>NUCLEOTIDE SEQUENCE</scope>
    <source>
        <strain evidence="3">JCM 13064</strain>
    </source>
</reference>
<evidence type="ECO:0000256" key="2">
    <source>
        <dbReference type="SAM" id="Phobius"/>
    </source>
</evidence>
<keyword evidence="2" id="KW-0812">Transmembrane</keyword>
<proteinExistence type="predicted"/>
<feature type="compositionally biased region" description="Basic and acidic residues" evidence="1">
    <location>
        <begin position="89"/>
        <end position="99"/>
    </location>
</feature>
<dbReference type="AlphaFoldDB" id="A0A917VJV4"/>
<sequence>MITQMSLYGLVLDNSAIALAAFSFVLLCAAVAGGVKVMLHDPFEELLPRGRSREEDRLFRRFAEGEIDDDEYRRHRETLRTTAPQAPEAGRDDPPPGRT</sequence>
<feature type="region of interest" description="Disordered" evidence="1">
    <location>
        <begin position="70"/>
        <end position="99"/>
    </location>
</feature>
<accession>A0A917VJV4</accession>
<gene>
    <name evidence="3" type="ORF">GCM10007964_32660</name>
</gene>
<keyword evidence="2" id="KW-1133">Transmembrane helix</keyword>
<protein>
    <recommendedName>
        <fullName evidence="5">SHOCT domain-containing protein</fullName>
    </recommendedName>
</protein>
<name>A0A917VJV4_9ACTN</name>
<keyword evidence="4" id="KW-1185">Reference proteome</keyword>
<organism evidence="3 4">
    <name type="scientific">Sphaerisporangium melleum</name>
    <dbReference type="NCBI Taxonomy" id="321316"/>
    <lineage>
        <taxon>Bacteria</taxon>
        <taxon>Bacillati</taxon>
        <taxon>Actinomycetota</taxon>
        <taxon>Actinomycetes</taxon>
        <taxon>Streptosporangiales</taxon>
        <taxon>Streptosporangiaceae</taxon>
        <taxon>Sphaerisporangium</taxon>
    </lineage>
</organism>
<comment type="caution">
    <text evidence="3">The sequence shown here is derived from an EMBL/GenBank/DDBJ whole genome shotgun (WGS) entry which is preliminary data.</text>
</comment>
<evidence type="ECO:0000313" key="4">
    <source>
        <dbReference type="Proteomes" id="UP000645217"/>
    </source>
</evidence>
<evidence type="ECO:0008006" key="5">
    <source>
        <dbReference type="Google" id="ProtNLM"/>
    </source>
</evidence>
<evidence type="ECO:0000256" key="1">
    <source>
        <dbReference type="SAM" id="MobiDB-lite"/>
    </source>
</evidence>
<dbReference type="Proteomes" id="UP000645217">
    <property type="component" value="Unassembled WGS sequence"/>
</dbReference>
<evidence type="ECO:0000313" key="3">
    <source>
        <dbReference type="EMBL" id="GGK87567.1"/>
    </source>
</evidence>
<keyword evidence="2" id="KW-0472">Membrane</keyword>
<dbReference type="RefSeq" id="WP_189163855.1">
    <property type="nucleotide sequence ID" value="NZ_BMNT01000016.1"/>
</dbReference>
<reference evidence="3" key="1">
    <citation type="journal article" date="2014" name="Int. J. Syst. Evol. Microbiol.">
        <title>Complete genome sequence of Corynebacterium casei LMG S-19264T (=DSM 44701T), isolated from a smear-ripened cheese.</title>
        <authorList>
            <consortium name="US DOE Joint Genome Institute (JGI-PGF)"/>
            <person name="Walter F."/>
            <person name="Albersmeier A."/>
            <person name="Kalinowski J."/>
            <person name="Ruckert C."/>
        </authorList>
    </citation>
    <scope>NUCLEOTIDE SEQUENCE</scope>
    <source>
        <strain evidence="3">JCM 13064</strain>
    </source>
</reference>
<feature type="transmembrane region" description="Helical" evidence="2">
    <location>
        <begin position="16"/>
        <end position="39"/>
    </location>
</feature>